<dbReference type="SMART" id="SM00034">
    <property type="entry name" value="CLECT"/>
    <property type="match status" value="1"/>
</dbReference>
<accession>A0A5N5JMS7</accession>
<dbReference type="InterPro" id="IPR001304">
    <property type="entry name" value="C-type_lectin-like"/>
</dbReference>
<evidence type="ECO:0000313" key="6">
    <source>
        <dbReference type="Proteomes" id="UP000327468"/>
    </source>
</evidence>
<dbReference type="EMBL" id="VFJC01000029">
    <property type="protein sequence ID" value="KAB5518545.1"/>
    <property type="molecule type" value="Genomic_DNA"/>
</dbReference>
<keyword evidence="3" id="KW-0472">Membrane</keyword>
<dbReference type="InterPro" id="IPR033989">
    <property type="entry name" value="CD209-like_CTLD"/>
</dbReference>
<feature type="domain" description="C-type lectin" evidence="4">
    <location>
        <begin position="179"/>
        <end position="293"/>
    </location>
</feature>
<keyword evidence="2" id="KW-0175">Coiled coil</keyword>
<dbReference type="CDD" id="cd03590">
    <property type="entry name" value="CLECT_DC-SIGN_like"/>
    <property type="match status" value="1"/>
</dbReference>
<keyword evidence="6" id="KW-1185">Reference proteome</keyword>
<dbReference type="PANTHER" id="PTHR22803">
    <property type="entry name" value="MANNOSE, PHOSPHOLIPASE, LECTIN RECEPTOR RELATED"/>
    <property type="match status" value="1"/>
</dbReference>
<dbReference type="Proteomes" id="UP000327468">
    <property type="component" value="Chromosome 28"/>
</dbReference>
<keyword evidence="3" id="KW-1133">Transmembrane helix</keyword>
<sequence length="298" mass="34527">METGQDIYSNLRTENKFDCQDSRDVLFLNNTLHEGMSVDEDDRGTHSTRKTLGLNTTRRVVCVVLLCVLLLIAVTVLWIKYNNLNTEKDQLKTSYNNLTVERDELQTSYNNLTVERDQCKSTNYDLNREKNQLTNEMINVQARYNDTKDKSEKLQKEKDALQKKLTAIDSHAKVGWRYLGSRFYYISTEQKTWSESRQDCRSRGGDLVIINSREEQEFIIKQLGNNEAWIGLSDRDTEGVWKWVDGTRLTTAYWGDGEPNNVGDEDCAEMLSSHISKSWNDRLCSAQLSWICEKSAFQ</sequence>
<evidence type="ECO:0000313" key="5">
    <source>
        <dbReference type="EMBL" id="KAB5518545.1"/>
    </source>
</evidence>
<evidence type="ECO:0000256" key="1">
    <source>
        <dbReference type="ARBA" id="ARBA00022734"/>
    </source>
</evidence>
<dbReference type="OrthoDB" id="10255512at2759"/>
<name>A0A5N5JMS7_PANHP</name>
<gene>
    <name evidence="5" type="ORF">PHYPO_G00167300</name>
</gene>
<dbReference type="Gene3D" id="1.20.5.400">
    <property type="match status" value="1"/>
</dbReference>
<evidence type="ECO:0000259" key="4">
    <source>
        <dbReference type="PROSITE" id="PS50041"/>
    </source>
</evidence>
<protein>
    <recommendedName>
        <fullName evidence="4">C-type lectin domain-containing protein</fullName>
    </recommendedName>
</protein>
<evidence type="ECO:0000256" key="3">
    <source>
        <dbReference type="SAM" id="Phobius"/>
    </source>
</evidence>
<feature type="coiled-coil region" evidence="2">
    <location>
        <begin position="81"/>
        <end position="171"/>
    </location>
</feature>
<keyword evidence="1" id="KW-0430">Lectin</keyword>
<feature type="transmembrane region" description="Helical" evidence="3">
    <location>
        <begin position="60"/>
        <end position="79"/>
    </location>
</feature>
<dbReference type="AlphaFoldDB" id="A0A5N5JMS7"/>
<dbReference type="Gene3D" id="3.10.100.10">
    <property type="entry name" value="Mannose-Binding Protein A, subunit A"/>
    <property type="match status" value="1"/>
</dbReference>
<dbReference type="SUPFAM" id="SSF56436">
    <property type="entry name" value="C-type lectin-like"/>
    <property type="match status" value="1"/>
</dbReference>
<dbReference type="GO" id="GO:0030246">
    <property type="term" value="F:carbohydrate binding"/>
    <property type="evidence" value="ECO:0007669"/>
    <property type="project" value="UniProtKB-KW"/>
</dbReference>
<dbReference type="InterPro" id="IPR016186">
    <property type="entry name" value="C-type_lectin-like/link_sf"/>
</dbReference>
<comment type="caution">
    <text evidence="5">The sequence shown here is derived from an EMBL/GenBank/DDBJ whole genome shotgun (WGS) entry which is preliminary data.</text>
</comment>
<dbReference type="PROSITE" id="PS50041">
    <property type="entry name" value="C_TYPE_LECTIN_2"/>
    <property type="match status" value="1"/>
</dbReference>
<dbReference type="InterPro" id="IPR016187">
    <property type="entry name" value="CTDL_fold"/>
</dbReference>
<proteinExistence type="predicted"/>
<dbReference type="InterPro" id="IPR050111">
    <property type="entry name" value="C-type_lectin/snaclec_domain"/>
</dbReference>
<keyword evidence="3" id="KW-0812">Transmembrane</keyword>
<dbReference type="Pfam" id="PF00059">
    <property type="entry name" value="Lectin_C"/>
    <property type="match status" value="1"/>
</dbReference>
<dbReference type="SUPFAM" id="SSF90257">
    <property type="entry name" value="Myosin rod fragments"/>
    <property type="match status" value="1"/>
</dbReference>
<reference evidence="5 6" key="1">
    <citation type="submission" date="2019-06" db="EMBL/GenBank/DDBJ databases">
        <title>A chromosome-scale genome assembly of the striped catfish, Pangasianodon hypophthalmus.</title>
        <authorList>
            <person name="Wen M."/>
            <person name="Zahm M."/>
            <person name="Roques C."/>
            <person name="Cabau C."/>
            <person name="Klopp C."/>
            <person name="Donnadieu C."/>
            <person name="Jouanno E."/>
            <person name="Avarre J.-C."/>
            <person name="Campet M."/>
            <person name="Ha T.T.T."/>
            <person name="Dugue R."/>
            <person name="Lampietro C."/>
            <person name="Louis A."/>
            <person name="Herpin A."/>
            <person name="Echchiki A."/>
            <person name="Berthelot C."/>
            <person name="Parey E."/>
            <person name="Roest-Crollius H."/>
            <person name="Braasch I."/>
            <person name="Postlethwait J."/>
            <person name="Bobe J."/>
            <person name="Montfort J."/>
            <person name="Bouchez O."/>
            <person name="Begum T."/>
            <person name="Schartl M."/>
            <person name="Guiguen Y."/>
        </authorList>
    </citation>
    <scope>NUCLEOTIDE SEQUENCE [LARGE SCALE GENOMIC DNA]</scope>
    <source>
        <strain evidence="5 6">Indonesia</strain>
        <tissue evidence="5">Blood</tissue>
    </source>
</reference>
<organism evidence="5 6">
    <name type="scientific">Pangasianodon hypophthalmus</name>
    <name type="common">Striped catfish</name>
    <name type="synonym">Helicophagus hypophthalmus</name>
    <dbReference type="NCBI Taxonomy" id="310915"/>
    <lineage>
        <taxon>Eukaryota</taxon>
        <taxon>Metazoa</taxon>
        <taxon>Chordata</taxon>
        <taxon>Craniata</taxon>
        <taxon>Vertebrata</taxon>
        <taxon>Euteleostomi</taxon>
        <taxon>Actinopterygii</taxon>
        <taxon>Neopterygii</taxon>
        <taxon>Teleostei</taxon>
        <taxon>Ostariophysi</taxon>
        <taxon>Siluriformes</taxon>
        <taxon>Pangasiidae</taxon>
        <taxon>Pangasianodon</taxon>
    </lineage>
</organism>
<evidence type="ECO:0000256" key="2">
    <source>
        <dbReference type="SAM" id="Coils"/>
    </source>
</evidence>